<dbReference type="InterPro" id="IPR009061">
    <property type="entry name" value="DNA-bd_dom_put_sf"/>
</dbReference>
<dbReference type="SMART" id="SM00422">
    <property type="entry name" value="HTH_MERR"/>
    <property type="match status" value="1"/>
</dbReference>
<keyword evidence="2" id="KW-0175">Coiled coil</keyword>
<evidence type="ECO:0000259" key="3">
    <source>
        <dbReference type="PROSITE" id="PS50937"/>
    </source>
</evidence>
<dbReference type="PROSITE" id="PS50937">
    <property type="entry name" value="HTH_MERR_2"/>
    <property type="match status" value="1"/>
</dbReference>
<dbReference type="InterPro" id="IPR047057">
    <property type="entry name" value="MerR_fam"/>
</dbReference>
<dbReference type="InterPro" id="IPR000551">
    <property type="entry name" value="MerR-type_HTH_dom"/>
</dbReference>
<accession>A0A4R4FGV1</accession>
<feature type="domain" description="HTH merR-type" evidence="3">
    <location>
        <begin position="1"/>
        <end position="69"/>
    </location>
</feature>
<dbReference type="RefSeq" id="WP_132275862.1">
    <property type="nucleotide sequence ID" value="NZ_JAOBST010000005.1"/>
</dbReference>
<evidence type="ECO:0000256" key="1">
    <source>
        <dbReference type="ARBA" id="ARBA00023125"/>
    </source>
</evidence>
<dbReference type="GO" id="GO:0003700">
    <property type="term" value="F:DNA-binding transcription factor activity"/>
    <property type="evidence" value="ECO:0007669"/>
    <property type="project" value="InterPro"/>
</dbReference>
<keyword evidence="5" id="KW-1185">Reference proteome</keyword>
<evidence type="ECO:0000313" key="4">
    <source>
        <dbReference type="EMBL" id="TDA22708.1"/>
    </source>
</evidence>
<dbReference type="PANTHER" id="PTHR30204">
    <property type="entry name" value="REDOX-CYCLING DRUG-SENSING TRANSCRIPTIONAL ACTIVATOR SOXR"/>
    <property type="match status" value="1"/>
</dbReference>
<dbReference type="SUPFAM" id="SSF46955">
    <property type="entry name" value="Putative DNA-binding domain"/>
    <property type="match status" value="1"/>
</dbReference>
<evidence type="ECO:0000313" key="5">
    <source>
        <dbReference type="Proteomes" id="UP000295710"/>
    </source>
</evidence>
<gene>
    <name evidence="4" type="ORF">E1963_04780</name>
</gene>
<comment type="caution">
    <text evidence="4">The sequence shown here is derived from an EMBL/GenBank/DDBJ whole genome shotgun (WGS) entry which is preliminary data.</text>
</comment>
<dbReference type="AlphaFoldDB" id="A0A4R4FGV1"/>
<evidence type="ECO:0000256" key="2">
    <source>
        <dbReference type="SAM" id="Coils"/>
    </source>
</evidence>
<feature type="coiled-coil region" evidence="2">
    <location>
        <begin position="81"/>
        <end position="115"/>
    </location>
</feature>
<dbReference type="EMBL" id="SMMX01000003">
    <property type="protein sequence ID" value="TDA22708.1"/>
    <property type="molecule type" value="Genomic_DNA"/>
</dbReference>
<dbReference type="GO" id="GO:0003677">
    <property type="term" value="F:DNA binding"/>
    <property type="evidence" value="ECO:0007669"/>
    <property type="project" value="UniProtKB-KW"/>
</dbReference>
<organism evidence="4 5">
    <name type="scientific">Extibacter muris</name>
    <dbReference type="NCBI Taxonomy" id="1796622"/>
    <lineage>
        <taxon>Bacteria</taxon>
        <taxon>Bacillati</taxon>
        <taxon>Bacillota</taxon>
        <taxon>Clostridia</taxon>
        <taxon>Lachnospirales</taxon>
        <taxon>Lachnospiraceae</taxon>
        <taxon>Extibacter</taxon>
    </lineage>
</organism>
<keyword evidence="1" id="KW-0238">DNA-binding</keyword>
<dbReference type="PRINTS" id="PR00040">
    <property type="entry name" value="HTHMERR"/>
</dbReference>
<protein>
    <submittedName>
        <fullName evidence="4">MerR family transcriptional regulator</fullName>
    </submittedName>
</protein>
<dbReference type="PANTHER" id="PTHR30204:SF98">
    <property type="entry name" value="HTH-TYPE TRANSCRIPTIONAL REGULATOR ADHR"/>
    <property type="match status" value="1"/>
</dbReference>
<reference evidence="4 5" key="1">
    <citation type="journal article" date="2016" name="Nat. Microbiol.">
        <title>The Mouse Intestinal Bacterial Collection (miBC) provides host-specific insight into cultured diversity and functional potential of the gut microbiota.</title>
        <authorList>
            <person name="Lagkouvardos I."/>
            <person name="Pukall R."/>
            <person name="Abt B."/>
            <person name="Foesel B.U."/>
            <person name="Meier-Kolthoff J.P."/>
            <person name="Kumar N."/>
            <person name="Bresciani A."/>
            <person name="Martinez I."/>
            <person name="Just S."/>
            <person name="Ziegler C."/>
            <person name="Brugiroux S."/>
            <person name="Garzetti D."/>
            <person name="Wenning M."/>
            <person name="Bui T.P."/>
            <person name="Wang J."/>
            <person name="Hugenholtz F."/>
            <person name="Plugge C.M."/>
            <person name="Peterson D.A."/>
            <person name="Hornef M.W."/>
            <person name="Baines J.F."/>
            <person name="Smidt H."/>
            <person name="Walter J."/>
            <person name="Kristiansen K."/>
            <person name="Nielsen H.B."/>
            <person name="Haller D."/>
            <person name="Overmann J."/>
            <person name="Stecher B."/>
            <person name="Clavel T."/>
        </authorList>
    </citation>
    <scope>NUCLEOTIDE SEQUENCE [LARGE SCALE GENOMIC DNA]</scope>
    <source>
        <strain evidence="4 5">DSM 28560</strain>
    </source>
</reference>
<dbReference type="CDD" id="cd01109">
    <property type="entry name" value="HTH_YyaN"/>
    <property type="match status" value="1"/>
</dbReference>
<sequence length="125" mass="14596">MTIKEVSERYGLSADTLRYYERIGLIPKVPRNKSGVRDYDDASCQWIQLIKCMRKAGVQIEALIEYVALFRQGDETIDARREILAEQRNRLIERMDDMRAALERLNGKIERYDQGLMKEADLPEA</sequence>
<dbReference type="Gene3D" id="1.10.1660.10">
    <property type="match status" value="1"/>
</dbReference>
<proteinExistence type="predicted"/>
<dbReference type="Proteomes" id="UP000295710">
    <property type="component" value="Unassembled WGS sequence"/>
</dbReference>
<dbReference type="Pfam" id="PF13411">
    <property type="entry name" value="MerR_1"/>
    <property type="match status" value="1"/>
</dbReference>
<name>A0A4R4FGV1_9FIRM</name>